<dbReference type="GO" id="GO:0008800">
    <property type="term" value="F:beta-lactamase activity"/>
    <property type="evidence" value="ECO:0007669"/>
    <property type="project" value="InterPro"/>
</dbReference>
<gene>
    <name evidence="2" type="ORF">DR871_007725</name>
</gene>
<evidence type="ECO:0000313" key="2">
    <source>
        <dbReference type="EMBL" id="RYJ52120.1"/>
    </source>
</evidence>
<dbReference type="AlphaFoldDB" id="A0A482U031"/>
<feature type="domain" description="Beta-lactamase class A catalytic" evidence="1">
    <location>
        <begin position="72"/>
        <end position="170"/>
    </location>
</feature>
<sequence length="381" mass="44187">MKNSSQILFISIVFFLVGCSTLKKNILEETLSSKNESIKRVMDNPTQFELQIIYTQIIRNQHNEVKFKDYTYNLNAKNYFYPASTIKFPIAILALEKLNTIQNTSMNSEFSIEGKSDKNKFTEEISKIFAVSDNDASNNLLEFIGFDYLNKSMHSKGLKPFRISHRLSTPDSGNPITKSVTLYNDDNSILTLPSVLSKKDNKPLRLNKIKKGIGYMNDEKLVQIPFDFSNKNYYPLETLHNSLKRIVFPEAFKKRERFNLTKKDREFILFSMQNLPKNAGYDPTKYYDGYCKFFMFGDLKEPIPENIKIYNKVGDAYGTLIDCAYIVDIKNQIEFMISATILVNKDQVFNDNIYDYDEVGLPFLGELGRQLYDKNFKKKSN</sequence>
<dbReference type="EMBL" id="QNVY02000002">
    <property type="protein sequence ID" value="RYJ52120.1"/>
    <property type="molecule type" value="Genomic_DNA"/>
</dbReference>
<dbReference type="RefSeq" id="WP_113665813.1">
    <property type="nucleotide sequence ID" value="NZ_QNVY02000002.1"/>
</dbReference>
<proteinExistence type="predicted"/>
<dbReference type="Pfam" id="PF13354">
    <property type="entry name" value="Beta-lactamase2"/>
    <property type="match status" value="1"/>
</dbReference>
<dbReference type="Proteomes" id="UP000253235">
    <property type="component" value="Unassembled WGS sequence"/>
</dbReference>
<reference evidence="2 3" key="1">
    <citation type="submission" date="2019-01" db="EMBL/GenBank/DDBJ databases">
        <title>Flavobacterium sp. nov. isolated from arctic soil.</title>
        <authorList>
            <person name="Kim D.-U."/>
        </authorList>
    </citation>
    <scope>NUCLEOTIDE SEQUENCE [LARGE SCALE GENOMIC DNA]</scope>
    <source>
        <strain evidence="2 3">Kopri-42</strain>
    </source>
</reference>
<dbReference type="InterPro" id="IPR012338">
    <property type="entry name" value="Beta-lactam/transpept-like"/>
</dbReference>
<dbReference type="Gene3D" id="3.40.710.10">
    <property type="entry name" value="DD-peptidase/beta-lactamase superfamily"/>
    <property type="match status" value="1"/>
</dbReference>
<dbReference type="SUPFAM" id="SSF56601">
    <property type="entry name" value="beta-lactamase/transpeptidase-like"/>
    <property type="match status" value="1"/>
</dbReference>
<accession>A0A482U031</accession>
<keyword evidence="3" id="KW-1185">Reference proteome</keyword>
<dbReference type="InterPro" id="IPR045155">
    <property type="entry name" value="Beta-lactam_cat"/>
</dbReference>
<evidence type="ECO:0000313" key="3">
    <source>
        <dbReference type="Proteomes" id="UP000253235"/>
    </source>
</evidence>
<dbReference type="OrthoDB" id="1884322at2"/>
<comment type="caution">
    <text evidence="2">The sequence shown here is derived from an EMBL/GenBank/DDBJ whole genome shotgun (WGS) entry which is preliminary data.</text>
</comment>
<dbReference type="GO" id="GO:0030655">
    <property type="term" value="P:beta-lactam antibiotic catabolic process"/>
    <property type="evidence" value="ECO:0007669"/>
    <property type="project" value="InterPro"/>
</dbReference>
<evidence type="ECO:0000259" key="1">
    <source>
        <dbReference type="Pfam" id="PF13354"/>
    </source>
</evidence>
<name>A0A482U031_9FLAO</name>
<organism evidence="2 3">
    <name type="scientific">Flavobacterium petrolei</name>
    <dbReference type="NCBI Taxonomy" id="2259594"/>
    <lineage>
        <taxon>Bacteria</taxon>
        <taxon>Pseudomonadati</taxon>
        <taxon>Bacteroidota</taxon>
        <taxon>Flavobacteriia</taxon>
        <taxon>Flavobacteriales</taxon>
        <taxon>Flavobacteriaceae</taxon>
        <taxon>Flavobacterium</taxon>
    </lineage>
</organism>
<protein>
    <recommendedName>
        <fullName evidence="1">Beta-lactamase class A catalytic domain-containing protein</fullName>
    </recommendedName>
</protein>
<dbReference type="PROSITE" id="PS51257">
    <property type="entry name" value="PROKAR_LIPOPROTEIN"/>
    <property type="match status" value="1"/>
</dbReference>